<evidence type="ECO:0000256" key="1">
    <source>
        <dbReference type="ARBA" id="ARBA00022741"/>
    </source>
</evidence>
<protein>
    <recommendedName>
        <fullName evidence="7">Myosin motor domain-containing protein</fullName>
    </recommendedName>
</protein>
<comment type="caution">
    <text evidence="6">Lacks conserved residue(s) required for the propagation of feature annotation.</text>
</comment>
<evidence type="ECO:0000313" key="9">
    <source>
        <dbReference type="Proteomes" id="UP001157418"/>
    </source>
</evidence>
<dbReference type="Gene3D" id="3.40.850.10">
    <property type="entry name" value="Kinesin motor domain"/>
    <property type="match status" value="1"/>
</dbReference>
<dbReference type="AlphaFoldDB" id="A0AAU9MQ92"/>
<dbReference type="EMBL" id="CAKMRJ010001112">
    <property type="protein sequence ID" value="CAH1422773.1"/>
    <property type="molecule type" value="Genomic_DNA"/>
</dbReference>
<evidence type="ECO:0000259" key="7">
    <source>
        <dbReference type="PROSITE" id="PS51456"/>
    </source>
</evidence>
<sequence length="207" mass="23650">MVTPKEVIKRSLNPDGASVQYQSEQFLDKNKDYVVPEHQDLLTASKCFFISGLFPPLAEKTTKSSNKSSNFSSIGSRFNLQLQQLMETLNFTKPHYIRCVKPNNFLKPGIFENVNIMQQLRCGGVLEAIRISCAGYSTRKSFSDFVTRFNILAPEVKSEKLPAKRSWPNKGFRDIRCQNSEYRENQMAELDARKAQKLSSTAKIIQR</sequence>
<keyword evidence="3 6" id="KW-0518">Myosin</keyword>
<feature type="domain" description="Myosin motor" evidence="7">
    <location>
        <begin position="1"/>
        <end position="207"/>
    </location>
</feature>
<dbReference type="SMART" id="SM00242">
    <property type="entry name" value="MYSc"/>
    <property type="match status" value="1"/>
</dbReference>
<dbReference type="SUPFAM" id="SSF52540">
    <property type="entry name" value="P-loop containing nucleoside triphosphate hydrolases"/>
    <property type="match status" value="1"/>
</dbReference>
<dbReference type="GO" id="GO:0000146">
    <property type="term" value="F:microfilament motor activity"/>
    <property type="evidence" value="ECO:0007669"/>
    <property type="project" value="TreeGrafter"/>
</dbReference>
<dbReference type="GO" id="GO:0016020">
    <property type="term" value="C:membrane"/>
    <property type="evidence" value="ECO:0007669"/>
    <property type="project" value="TreeGrafter"/>
</dbReference>
<dbReference type="PANTHER" id="PTHR13140">
    <property type="entry name" value="MYOSIN"/>
    <property type="match status" value="1"/>
</dbReference>
<feature type="region of interest" description="Actin-binding" evidence="6">
    <location>
        <begin position="82"/>
        <end position="104"/>
    </location>
</feature>
<comment type="similarity">
    <text evidence="6">Belongs to the TRAFAC class myosin-kinesin ATPase superfamily. Myosin family.</text>
</comment>
<dbReference type="Pfam" id="PF00063">
    <property type="entry name" value="Myosin_head"/>
    <property type="match status" value="1"/>
</dbReference>
<dbReference type="InterPro" id="IPR027417">
    <property type="entry name" value="P-loop_NTPase"/>
</dbReference>
<evidence type="ECO:0000313" key="8">
    <source>
        <dbReference type="EMBL" id="CAH1422773.1"/>
    </source>
</evidence>
<organism evidence="8 9">
    <name type="scientific">Lactuca virosa</name>
    <dbReference type="NCBI Taxonomy" id="75947"/>
    <lineage>
        <taxon>Eukaryota</taxon>
        <taxon>Viridiplantae</taxon>
        <taxon>Streptophyta</taxon>
        <taxon>Embryophyta</taxon>
        <taxon>Tracheophyta</taxon>
        <taxon>Spermatophyta</taxon>
        <taxon>Magnoliopsida</taxon>
        <taxon>eudicotyledons</taxon>
        <taxon>Gunneridae</taxon>
        <taxon>Pentapetalae</taxon>
        <taxon>asterids</taxon>
        <taxon>campanulids</taxon>
        <taxon>Asterales</taxon>
        <taxon>Asteraceae</taxon>
        <taxon>Cichorioideae</taxon>
        <taxon>Cichorieae</taxon>
        <taxon>Lactucinae</taxon>
        <taxon>Lactuca</taxon>
    </lineage>
</organism>
<name>A0AAU9MQ92_9ASTR</name>
<keyword evidence="1" id="KW-0547">Nucleotide-binding</keyword>
<reference evidence="8 9" key="1">
    <citation type="submission" date="2022-01" db="EMBL/GenBank/DDBJ databases">
        <authorList>
            <person name="Xiong W."/>
            <person name="Schranz E."/>
        </authorList>
    </citation>
    <scope>NUCLEOTIDE SEQUENCE [LARGE SCALE GENOMIC DNA]</scope>
</reference>
<evidence type="ECO:0000256" key="3">
    <source>
        <dbReference type="ARBA" id="ARBA00023123"/>
    </source>
</evidence>
<dbReference type="GO" id="GO:0016459">
    <property type="term" value="C:myosin complex"/>
    <property type="evidence" value="ECO:0007669"/>
    <property type="project" value="UniProtKB-KW"/>
</dbReference>
<dbReference type="PROSITE" id="PS51456">
    <property type="entry name" value="MYOSIN_MOTOR"/>
    <property type="match status" value="1"/>
</dbReference>
<evidence type="ECO:0000256" key="2">
    <source>
        <dbReference type="ARBA" id="ARBA00022840"/>
    </source>
</evidence>
<gene>
    <name evidence="8" type="ORF">LVIROSA_LOCUS10087</name>
</gene>
<evidence type="ECO:0000256" key="5">
    <source>
        <dbReference type="ARBA" id="ARBA00023203"/>
    </source>
</evidence>
<dbReference type="GO" id="GO:0051015">
    <property type="term" value="F:actin filament binding"/>
    <property type="evidence" value="ECO:0007669"/>
    <property type="project" value="TreeGrafter"/>
</dbReference>
<dbReference type="InterPro" id="IPR001609">
    <property type="entry name" value="Myosin_head_motor_dom-like"/>
</dbReference>
<dbReference type="GO" id="GO:0005737">
    <property type="term" value="C:cytoplasm"/>
    <property type="evidence" value="ECO:0007669"/>
    <property type="project" value="TreeGrafter"/>
</dbReference>
<evidence type="ECO:0000256" key="6">
    <source>
        <dbReference type="PROSITE-ProRule" id="PRU00782"/>
    </source>
</evidence>
<keyword evidence="5 6" id="KW-0009">Actin-binding</keyword>
<dbReference type="Proteomes" id="UP001157418">
    <property type="component" value="Unassembled WGS sequence"/>
</dbReference>
<dbReference type="GO" id="GO:0005524">
    <property type="term" value="F:ATP binding"/>
    <property type="evidence" value="ECO:0007669"/>
    <property type="project" value="UniProtKB-KW"/>
</dbReference>
<keyword evidence="4" id="KW-0505">Motor protein</keyword>
<dbReference type="InterPro" id="IPR036961">
    <property type="entry name" value="Kinesin_motor_dom_sf"/>
</dbReference>
<accession>A0AAU9MQ92</accession>
<dbReference type="GO" id="GO:0007015">
    <property type="term" value="P:actin filament organization"/>
    <property type="evidence" value="ECO:0007669"/>
    <property type="project" value="TreeGrafter"/>
</dbReference>
<evidence type="ECO:0000256" key="4">
    <source>
        <dbReference type="ARBA" id="ARBA00023175"/>
    </source>
</evidence>
<comment type="caution">
    <text evidence="8">The sequence shown here is derived from an EMBL/GenBank/DDBJ whole genome shotgun (WGS) entry which is preliminary data.</text>
</comment>
<keyword evidence="2" id="KW-0067">ATP-binding</keyword>
<keyword evidence="9" id="KW-1185">Reference proteome</keyword>
<proteinExistence type="inferred from homology"/>
<dbReference type="PANTHER" id="PTHR13140:SF795">
    <property type="entry name" value="OS01G0584200 PROTEIN"/>
    <property type="match status" value="1"/>
</dbReference>